<accession>A0AA38PL72</accession>
<feature type="compositionally biased region" description="Basic and acidic residues" evidence="1">
    <location>
        <begin position="326"/>
        <end position="342"/>
    </location>
</feature>
<evidence type="ECO:0000256" key="1">
    <source>
        <dbReference type="SAM" id="MobiDB-lite"/>
    </source>
</evidence>
<keyword evidence="3" id="KW-1185">Reference proteome</keyword>
<organism evidence="2 3">
    <name type="scientific">Lentinula raphanica</name>
    <dbReference type="NCBI Taxonomy" id="153919"/>
    <lineage>
        <taxon>Eukaryota</taxon>
        <taxon>Fungi</taxon>
        <taxon>Dikarya</taxon>
        <taxon>Basidiomycota</taxon>
        <taxon>Agaricomycotina</taxon>
        <taxon>Agaricomycetes</taxon>
        <taxon>Agaricomycetidae</taxon>
        <taxon>Agaricales</taxon>
        <taxon>Marasmiineae</taxon>
        <taxon>Omphalotaceae</taxon>
        <taxon>Lentinula</taxon>
    </lineage>
</organism>
<feature type="compositionally biased region" description="Polar residues" evidence="1">
    <location>
        <begin position="748"/>
        <end position="767"/>
    </location>
</feature>
<evidence type="ECO:0000313" key="3">
    <source>
        <dbReference type="Proteomes" id="UP001163846"/>
    </source>
</evidence>
<feature type="compositionally biased region" description="Low complexity" evidence="1">
    <location>
        <begin position="818"/>
        <end position="834"/>
    </location>
</feature>
<feature type="compositionally biased region" description="Polar residues" evidence="1">
    <location>
        <begin position="411"/>
        <end position="425"/>
    </location>
</feature>
<feature type="compositionally biased region" description="Polar residues" evidence="1">
    <location>
        <begin position="343"/>
        <end position="353"/>
    </location>
</feature>
<feature type="compositionally biased region" description="Low complexity" evidence="1">
    <location>
        <begin position="727"/>
        <end position="742"/>
    </location>
</feature>
<feature type="region of interest" description="Disordered" evidence="1">
    <location>
        <begin position="661"/>
        <end position="686"/>
    </location>
</feature>
<dbReference type="InterPro" id="IPR029006">
    <property type="entry name" value="ADF-H/Gelsolin-like_dom_sf"/>
</dbReference>
<feature type="region of interest" description="Disordered" evidence="1">
    <location>
        <begin position="55"/>
        <end position="441"/>
    </location>
</feature>
<dbReference type="Proteomes" id="UP001163846">
    <property type="component" value="Unassembled WGS sequence"/>
</dbReference>
<name>A0AA38PL72_9AGAR</name>
<feature type="compositionally biased region" description="Polar residues" evidence="1">
    <location>
        <begin position="275"/>
        <end position="285"/>
    </location>
</feature>
<feature type="compositionally biased region" description="Polar residues" evidence="1">
    <location>
        <begin position="637"/>
        <end position="647"/>
    </location>
</feature>
<feature type="compositionally biased region" description="Polar residues" evidence="1">
    <location>
        <begin position="292"/>
        <end position="303"/>
    </location>
</feature>
<dbReference type="Gene3D" id="3.40.20.10">
    <property type="entry name" value="Severin"/>
    <property type="match status" value="1"/>
</dbReference>
<protein>
    <recommendedName>
        <fullName evidence="4">Gelsolin-like domain-containing protein</fullName>
    </recommendedName>
</protein>
<dbReference type="SUPFAM" id="SSF55753">
    <property type="entry name" value="Actin depolymerizing proteins"/>
    <property type="match status" value="1"/>
</dbReference>
<feature type="region of interest" description="Disordered" evidence="1">
    <location>
        <begin position="616"/>
        <end position="649"/>
    </location>
</feature>
<feature type="compositionally biased region" description="Polar residues" evidence="1">
    <location>
        <begin position="67"/>
        <end position="107"/>
    </location>
</feature>
<feature type="compositionally biased region" description="Polar residues" evidence="1">
    <location>
        <begin position="120"/>
        <end position="144"/>
    </location>
</feature>
<feature type="compositionally biased region" description="Low complexity" evidence="1">
    <location>
        <begin position="460"/>
        <end position="476"/>
    </location>
</feature>
<feature type="region of interest" description="Disordered" evidence="1">
    <location>
        <begin position="456"/>
        <end position="565"/>
    </location>
</feature>
<feature type="compositionally biased region" description="Low complexity" evidence="1">
    <location>
        <begin position="243"/>
        <end position="254"/>
    </location>
</feature>
<sequence length="1309" mass="142138">MASPSTPSRSRYSDLPKLDNADGAVDWARKVRALQQQVDADEEAEYKRLQEEIAASRMARKRRSRGGFTSPTSGEFASSQESLISGVSQKTTVSDLKSVVDRQQNQAEALRKLAGPSSPPSATDITSSIATARAWMSSTSSNAAASKPSGPMSLAAFMGGRATGPVLNKHAPQQDAHDPTQFNDRTRITAPHPVFGRGGVAMPGLASSNRFPRRNDEGTSAAVLSNSGSARTFPDVPSINYGTSTPSLPTTAPLVIRPRSASPTKSDERPVSPARSENQVRTISTPGAAITSPESNSVSSQQPEFRERTLSGTSRVFPPGNVRSLSAEKSHLLRESTSRDRTISTPTGSSQVVIETRKDTAPSLRRPVSTNFTPPPKAFAPASALSKSPTHKSPVVTPSLAKPIRPDPKLSPQTPHLTVSPNTSPAFLKPPVQKEPTPSLSRLQGRGFVQNIVKASHAQTPPSSTPSTPDRPPSATRKATVLERWQHNGSSSSTPSSSPPVTSPKPLAMRKSFTAESTVSLKSVTPEPRALSKPGRTLPLTSNNENEIDRPQRESQSALNPQSTGLGSATTLVVFKPPADEEELGSFGDVNELGVKHSTAIIPSHQKLPMATRKPLTHPTRERARKPKKFREPVVKTSESPSPSMTQRVVEPSHIATVPIESESPTTLESSKHVSVSRTSNSSGNVGRITDRWAEQAIIGIKPAISSRPPSTESEPPKSSGMVGRRALPGLTATPALPPLGLIPSPAKITSITRTESSEKSPVSPNPVSKYPFEPTRPTTPGRHSRIPSTGNRATVMDVAQAFAEPDQKVTGLPEQTISHSSPIEEPESLPSHLNVRQNVSAPMLAERRRSSYQEKYAAITLPPLREEVTPASTPAGTLARDVSPVVQSLENTANGKKAQHEVEPSLARTASTDSDTIMIDHEDTPLPEINIDSLLASHQRSKSNTDLTAVSVEVMVITGNNATAISKETDVFYDVEVVAIVHRTKSKSSGLVSTAVWGWFGKHCEATDVEQRKLEELAKRYGTTVITVEQYTEPLDMLRALGNRLVVRQGKRVHWSADNTAMHIVRSRKGVIFIDELELKVQNLCSGFSYCLTVLETVYVWYGLGSVASERKAALAYGRSLGENVIELQEGQNDGDEMFWMILGDDAFANAHYWHWRPSAADINPRIWKVSENTVEAVDFVKAIPTMVHLVDCVWEFFVIIGSEARAQRQTIRTALHVASKLSQRVAWRRPYTPPVHVIVLPSQIPLDLKLHLRELDESLINPQGIPEHMNLLTIHQAHDHIQRTYWDKSVLKDPLMLPLGIHPGLIN</sequence>
<feature type="compositionally biased region" description="Polar residues" evidence="1">
    <location>
        <begin position="514"/>
        <end position="523"/>
    </location>
</feature>
<dbReference type="EMBL" id="MU805948">
    <property type="protein sequence ID" value="KAJ3844708.1"/>
    <property type="molecule type" value="Genomic_DNA"/>
</dbReference>
<gene>
    <name evidence="2" type="ORF">F5878DRAFT_63651</name>
</gene>
<feature type="region of interest" description="Disordered" evidence="1">
    <location>
        <begin position="807"/>
        <end position="836"/>
    </location>
</feature>
<feature type="compositionally biased region" description="Polar residues" evidence="1">
    <location>
        <begin position="663"/>
        <end position="685"/>
    </location>
</feature>
<feature type="compositionally biased region" description="Low complexity" evidence="1">
    <location>
        <begin position="706"/>
        <end position="720"/>
    </location>
</feature>
<evidence type="ECO:0008006" key="4">
    <source>
        <dbReference type="Google" id="ProtNLM"/>
    </source>
</evidence>
<reference evidence="2" key="1">
    <citation type="submission" date="2022-08" db="EMBL/GenBank/DDBJ databases">
        <authorList>
            <consortium name="DOE Joint Genome Institute"/>
            <person name="Min B."/>
            <person name="Riley R."/>
            <person name="Sierra-Patev S."/>
            <person name="Naranjo-Ortiz M."/>
            <person name="Looney B."/>
            <person name="Konkel Z."/>
            <person name="Slot J.C."/>
            <person name="Sakamoto Y."/>
            <person name="Steenwyk J.L."/>
            <person name="Rokas A."/>
            <person name="Carro J."/>
            <person name="Camarero S."/>
            <person name="Ferreira P."/>
            <person name="Molpeceres G."/>
            <person name="Ruiz-Duenas F.J."/>
            <person name="Serrano A."/>
            <person name="Henrissat B."/>
            <person name="Drula E."/>
            <person name="Hughes K.W."/>
            <person name="Mata J.L."/>
            <person name="Ishikawa N.K."/>
            <person name="Vargas-Isla R."/>
            <person name="Ushijima S."/>
            <person name="Smith C.A."/>
            <person name="Ahrendt S."/>
            <person name="Andreopoulos W."/>
            <person name="He G."/>
            <person name="Labutti K."/>
            <person name="Lipzen A."/>
            <person name="Ng V."/>
            <person name="Sandor L."/>
            <person name="Barry K."/>
            <person name="Martinez A.T."/>
            <person name="Xiao Y."/>
            <person name="Gibbons J.G."/>
            <person name="Terashima K."/>
            <person name="Hibbett D.S."/>
            <person name="Grigoriev I.V."/>
        </authorList>
    </citation>
    <scope>NUCLEOTIDE SEQUENCE</scope>
    <source>
        <strain evidence="2">TFB9207</strain>
    </source>
</reference>
<comment type="caution">
    <text evidence="2">The sequence shown here is derived from an EMBL/GenBank/DDBJ whole genome shotgun (WGS) entry which is preliminary data.</text>
</comment>
<feature type="region of interest" description="Disordered" evidence="1">
    <location>
        <begin position="701"/>
        <end position="790"/>
    </location>
</feature>
<feature type="compositionally biased region" description="Polar residues" evidence="1">
    <location>
        <begin position="554"/>
        <end position="565"/>
    </location>
</feature>
<evidence type="ECO:0000313" key="2">
    <source>
        <dbReference type="EMBL" id="KAJ3844708.1"/>
    </source>
</evidence>
<proteinExistence type="predicted"/>